<evidence type="ECO:0000256" key="1">
    <source>
        <dbReference type="SAM" id="MobiDB-lite"/>
    </source>
</evidence>
<reference evidence="3" key="1">
    <citation type="journal article" date="2019" name="Int. J. Syst. Evol. Microbiol.">
        <title>The Global Catalogue of Microorganisms (GCM) 10K type strain sequencing project: providing services to taxonomists for standard genome sequencing and annotation.</title>
        <authorList>
            <consortium name="The Broad Institute Genomics Platform"/>
            <consortium name="The Broad Institute Genome Sequencing Center for Infectious Disease"/>
            <person name="Wu L."/>
            <person name="Ma J."/>
        </authorList>
    </citation>
    <scope>NUCLEOTIDE SEQUENCE [LARGE SCALE GENOMIC DNA]</scope>
    <source>
        <strain evidence="3">CCUG 61889</strain>
    </source>
</reference>
<organism evidence="2 3">
    <name type="scientific">Bacillus songklensis</name>
    <dbReference type="NCBI Taxonomy" id="1069116"/>
    <lineage>
        <taxon>Bacteria</taxon>
        <taxon>Bacillati</taxon>
        <taxon>Bacillota</taxon>
        <taxon>Bacilli</taxon>
        <taxon>Bacillales</taxon>
        <taxon>Bacillaceae</taxon>
        <taxon>Bacillus</taxon>
    </lineage>
</organism>
<dbReference type="Proteomes" id="UP001595752">
    <property type="component" value="Unassembled WGS sequence"/>
</dbReference>
<keyword evidence="3" id="KW-1185">Reference proteome</keyword>
<accession>A0ABV8AWB8</accession>
<evidence type="ECO:0000313" key="3">
    <source>
        <dbReference type="Proteomes" id="UP001595752"/>
    </source>
</evidence>
<feature type="compositionally biased region" description="Basic and acidic residues" evidence="1">
    <location>
        <begin position="1"/>
        <end position="15"/>
    </location>
</feature>
<protein>
    <submittedName>
        <fullName evidence="2">Uncharacterized protein</fullName>
    </submittedName>
</protein>
<name>A0ABV8AWB8_9BACI</name>
<sequence>MSKKREFNQIGEDIRSVNPQGLTNDGGIPDGFSREVSLGYGGFPGIDELQRKDEEF</sequence>
<comment type="caution">
    <text evidence="2">The sequence shown here is derived from an EMBL/GenBank/DDBJ whole genome shotgun (WGS) entry which is preliminary data.</text>
</comment>
<feature type="region of interest" description="Disordered" evidence="1">
    <location>
        <begin position="1"/>
        <end position="30"/>
    </location>
</feature>
<evidence type="ECO:0000313" key="2">
    <source>
        <dbReference type="EMBL" id="MFC3882287.1"/>
    </source>
</evidence>
<gene>
    <name evidence="2" type="ORF">ACFOU2_01580</name>
</gene>
<proteinExistence type="predicted"/>
<dbReference type="RefSeq" id="WP_377911609.1">
    <property type="nucleotide sequence ID" value="NZ_JBHRZT010000007.1"/>
</dbReference>
<dbReference type="EMBL" id="JBHRZT010000007">
    <property type="protein sequence ID" value="MFC3882287.1"/>
    <property type="molecule type" value="Genomic_DNA"/>
</dbReference>